<accession>A0AA88XRS3</accession>
<keyword evidence="8 11" id="KW-0675">Receptor</keyword>
<dbReference type="Proteomes" id="UP001186944">
    <property type="component" value="Unassembled WGS sequence"/>
</dbReference>
<keyword evidence="7" id="KW-1015">Disulfide bond</keyword>
<dbReference type="EMBL" id="VSWD01000010">
    <property type="protein sequence ID" value="KAK3089287.1"/>
    <property type="molecule type" value="Genomic_DNA"/>
</dbReference>
<proteinExistence type="inferred from homology"/>
<dbReference type="AlphaFoldDB" id="A0AA88XRS3"/>
<feature type="transmembrane region" description="Helical" evidence="13">
    <location>
        <begin position="184"/>
        <end position="208"/>
    </location>
</feature>
<keyword evidence="5 11" id="KW-0297">G-protein coupled receptor</keyword>
<name>A0AA88XRS3_PINIB</name>
<dbReference type="PANTHER" id="PTHR24243:SF208">
    <property type="entry name" value="PYROKININ-1 RECEPTOR"/>
    <property type="match status" value="1"/>
</dbReference>
<feature type="transmembrane region" description="Helical" evidence="13">
    <location>
        <begin position="128"/>
        <end position="146"/>
    </location>
</feature>
<dbReference type="SUPFAM" id="SSF81321">
    <property type="entry name" value="Family A G protein-coupled receptor-like"/>
    <property type="match status" value="1"/>
</dbReference>
<keyword evidence="9" id="KW-0325">Glycoprotein</keyword>
<feature type="region of interest" description="Disordered" evidence="12">
    <location>
        <begin position="429"/>
        <end position="461"/>
    </location>
</feature>
<comment type="similarity">
    <text evidence="11">Belongs to the G-protein coupled receptor 1 family.</text>
</comment>
<dbReference type="Gene3D" id="1.20.1070.10">
    <property type="entry name" value="Rhodopsin 7-helix transmembrane proteins"/>
    <property type="match status" value="1"/>
</dbReference>
<evidence type="ECO:0000256" key="12">
    <source>
        <dbReference type="SAM" id="MobiDB-lite"/>
    </source>
</evidence>
<evidence type="ECO:0000256" key="11">
    <source>
        <dbReference type="RuleBase" id="RU000688"/>
    </source>
</evidence>
<evidence type="ECO:0000256" key="8">
    <source>
        <dbReference type="ARBA" id="ARBA00023170"/>
    </source>
</evidence>
<evidence type="ECO:0000256" key="13">
    <source>
        <dbReference type="SAM" id="Phobius"/>
    </source>
</evidence>
<dbReference type="Pfam" id="PF00001">
    <property type="entry name" value="7tm_1"/>
    <property type="match status" value="1"/>
</dbReference>
<evidence type="ECO:0000256" key="4">
    <source>
        <dbReference type="ARBA" id="ARBA00022989"/>
    </source>
</evidence>
<dbReference type="PANTHER" id="PTHR24243">
    <property type="entry name" value="G-PROTEIN COUPLED RECEPTOR"/>
    <property type="match status" value="1"/>
</dbReference>
<keyword evidence="3 11" id="KW-0812">Transmembrane</keyword>
<keyword evidence="6 13" id="KW-0472">Membrane</keyword>
<evidence type="ECO:0000256" key="2">
    <source>
        <dbReference type="ARBA" id="ARBA00022475"/>
    </source>
</evidence>
<feature type="transmembrane region" description="Helical" evidence="13">
    <location>
        <begin position="65"/>
        <end position="92"/>
    </location>
</feature>
<keyword evidence="2" id="KW-1003">Cell membrane</keyword>
<dbReference type="PROSITE" id="PS00237">
    <property type="entry name" value="G_PROTEIN_RECEP_F1_1"/>
    <property type="match status" value="1"/>
</dbReference>
<evidence type="ECO:0000256" key="3">
    <source>
        <dbReference type="ARBA" id="ARBA00022692"/>
    </source>
</evidence>
<evidence type="ECO:0000256" key="1">
    <source>
        <dbReference type="ARBA" id="ARBA00004651"/>
    </source>
</evidence>
<dbReference type="InterPro" id="IPR000276">
    <property type="entry name" value="GPCR_Rhodpsn"/>
</dbReference>
<evidence type="ECO:0000256" key="5">
    <source>
        <dbReference type="ARBA" id="ARBA00023040"/>
    </source>
</evidence>
<feature type="transmembrane region" description="Helical" evidence="13">
    <location>
        <begin position="297"/>
        <end position="315"/>
    </location>
</feature>
<feature type="compositionally biased region" description="Low complexity" evidence="12">
    <location>
        <begin position="442"/>
        <end position="454"/>
    </location>
</feature>
<keyword evidence="16" id="KW-1185">Reference proteome</keyword>
<feature type="transmembrane region" description="Helical" evidence="13">
    <location>
        <begin position="338"/>
        <end position="360"/>
    </location>
</feature>
<feature type="transmembrane region" description="Helical" evidence="13">
    <location>
        <begin position="243"/>
        <end position="263"/>
    </location>
</feature>
<keyword evidence="10 11" id="KW-0807">Transducer</keyword>
<dbReference type="GO" id="GO:0001607">
    <property type="term" value="F:neuromedin U receptor activity"/>
    <property type="evidence" value="ECO:0007669"/>
    <property type="project" value="InterPro"/>
</dbReference>
<dbReference type="InterPro" id="IPR017452">
    <property type="entry name" value="GPCR_Rhodpsn_7TM"/>
</dbReference>
<dbReference type="PROSITE" id="PS50262">
    <property type="entry name" value="G_PROTEIN_RECEP_F1_2"/>
    <property type="match status" value="1"/>
</dbReference>
<evidence type="ECO:0000256" key="9">
    <source>
        <dbReference type="ARBA" id="ARBA00023180"/>
    </source>
</evidence>
<dbReference type="PRINTS" id="PR00237">
    <property type="entry name" value="GPCRRHODOPSN"/>
</dbReference>
<evidence type="ECO:0000259" key="14">
    <source>
        <dbReference type="PROSITE" id="PS50262"/>
    </source>
</evidence>
<keyword evidence="4 13" id="KW-1133">Transmembrane helix</keyword>
<dbReference type="CDD" id="cd15134">
    <property type="entry name" value="7tmA_capaR"/>
    <property type="match status" value="1"/>
</dbReference>
<comment type="caution">
    <text evidence="15">The sequence shown here is derived from an EMBL/GenBank/DDBJ whole genome shotgun (WGS) entry which is preliminary data.</text>
</comment>
<evidence type="ECO:0000256" key="10">
    <source>
        <dbReference type="ARBA" id="ARBA00023224"/>
    </source>
</evidence>
<evidence type="ECO:0000256" key="7">
    <source>
        <dbReference type="ARBA" id="ARBA00023157"/>
    </source>
</evidence>
<evidence type="ECO:0000256" key="6">
    <source>
        <dbReference type="ARBA" id="ARBA00023136"/>
    </source>
</evidence>
<dbReference type="InterPro" id="IPR005390">
    <property type="entry name" value="NeuromedU_rcpt"/>
</dbReference>
<gene>
    <name evidence="15" type="ORF">FSP39_002369</name>
</gene>
<reference evidence="15" key="1">
    <citation type="submission" date="2019-08" db="EMBL/GenBank/DDBJ databases">
        <title>The improved chromosome-level genome for the pearl oyster Pinctada fucata martensii using PacBio sequencing and Hi-C.</title>
        <authorList>
            <person name="Zheng Z."/>
        </authorList>
    </citation>
    <scope>NUCLEOTIDE SEQUENCE</scope>
    <source>
        <strain evidence="15">ZZ-2019</strain>
        <tissue evidence="15">Adductor muscle</tissue>
    </source>
</reference>
<comment type="subcellular location">
    <subcellularLocation>
        <location evidence="1">Cell membrane</location>
        <topology evidence="1">Multi-pass membrane protein</topology>
    </subcellularLocation>
</comment>
<sequence length="491" mass="56354">MINGKIQQIIDHCRRTNVSCTKIYVKILEDYFNNRSRGEKEVEDDFEVWSYLENEMYPRHDKLSIVVAITIVYSLLFATGIVGNVCTCIVIAKNKFMHTATNYYLFNLACADLLLLTTGLPVDLYTIWSWYPWIFGEAFCVARVLFSETSTNTSILTITAFTVERYLAIVYPMKAQKMSSLHRAVRVIFSTWIIAICTAIPITIQYGVVRIKDPKNNTIPESAMCTLRNGEPIPWTFETSTCLFFILPMIFITILYTRIAIAIRRSTLSRSSSDMSTKENLRGELHAQQQARARRSVIKMLVAVVVAFFVCWAPFQAERMMTARTEVWNPKILRIHKVLFYLSGVFYFISSTINPILYSIMSLKFRQALKQTLFEPLCRRSRPIQMRRRQPFLKLVHGNSHVETIYTSEMVRGANMSTQTTRYAELELANQGSGSKHRKKVSPSPSISGSSLKSTDGMSQEEDLQHALYQIKCLDRNRNNRTDVCNTLSVN</sequence>
<dbReference type="PRINTS" id="PR01565">
    <property type="entry name" value="NEUROMEDINUR"/>
</dbReference>
<evidence type="ECO:0000313" key="15">
    <source>
        <dbReference type="EMBL" id="KAK3089287.1"/>
    </source>
</evidence>
<protein>
    <recommendedName>
        <fullName evidence="14">G-protein coupled receptors family 1 profile domain-containing protein</fullName>
    </recommendedName>
</protein>
<feature type="domain" description="G-protein coupled receptors family 1 profile" evidence="14">
    <location>
        <begin position="83"/>
        <end position="358"/>
    </location>
</feature>
<dbReference type="GO" id="GO:0005886">
    <property type="term" value="C:plasma membrane"/>
    <property type="evidence" value="ECO:0007669"/>
    <property type="project" value="UniProtKB-SubCell"/>
</dbReference>
<evidence type="ECO:0000313" key="16">
    <source>
        <dbReference type="Proteomes" id="UP001186944"/>
    </source>
</evidence>
<organism evidence="15 16">
    <name type="scientific">Pinctada imbricata</name>
    <name type="common">Atlantic pearl-oyster</name>
    <name type="synonym">Pinctada martensii</name>
    <dbReference type="NCBI Taxonomy" id="66713"/>
    <lineage>
        <taxon>Eukaryota</taxon>
        <taxon>Metazoa</taxon>
        <taxon>Spiralia</taxon>
        <taxon>Lophotrochozoa</taxon>
        <taxon>Mollusca</taxon>
        <taxon>Bivalvia</taxon>
        <taxon>Autobranchia</taxon>
        <taxon>Pteriomorphia</taxon>
        <taxon>Pterioida</taxon>
        <taxon>Pterioidea</taxon>
        <taxon>Pteriidae</taxon>
        <taxon>Pinctada</taxon>
    </lineage>
</organism>
<feature type="transmembrane region" description="Helical" evidence="13">
    <location>
        <begin position="104"/>
        <end position="122"/>
    </location>
</feature>